<gene>
    <name evidence="9" type="ORF">AMTR_s00078p00168800</name>
</gene>
<keyword evidence="3 5" id="KW-0863">Zinc-finger</keyword>
<accession>W1P7I1</accession>
<dbReference type="InterPro" id="IPR000058">
    <property type="entry name" value="Znf_AN1"/>
</dbReference>
<keyword evidence="10" id="KW-1185">Reference proteome</keyword>
<dbReference type="Pfam" id="PF01754">
    <property type="entry name" value="zf-A20"/>
    <property type="match status" value="1"/>
</dbReference>
<dbReference type="PROSITE" id="PS51036">
    <property type="entry name" value="ZF_A20"/>
    <property type="match status" value="1"/>
</dbReference>
<dbReference type="Gene3D" id="1.20.5.4770">
    <property type="match status" value="1"/>
</dbReference>
<comment type="function">
    <text evidence="1">May be involved in environmental stress response.</text>
</comment>
<feature type="domain" description="A20-type" evidence="7">
    <location>
        <begin position="18"/>
        <end position="52"/>
    </location>
</feature>
<evidence type="ECO:0000256" key="1">
    <source>
        <dbReference type="ARBA" id="ARBA00003732"/>
    </source>
</evidence>
<name>W1P7I1_AMBTC</name>
<dbReference type="Proteomes" id="UP000017836">
    <property type="component" value="Unassembled WGS sequence"/>
</dbReference>
<dbReference type="OMA" id="GPIFCAN"/>
<dbReference type="PANTHER" id="PTHR10634:SF149">
    <property type="entry name" value="AN1-TYPE DOMAIN-CONTAINING PROTEIN-RELATED"/>
    <property type="match status" value="1"/>
</dbReference>
<protein>
    <recommendedName>
        <fullName evidence="11">AN1-type domain-containing protein</fullName>
    </recommendedName>
</protein>
<evidence type="ECO:0000313" key="10">
    <source>
        <dbReference type="Proteomes" id="UP000017836"/>
    </source>
</evidence>
<evidence type="ECO:0008006" key="11">
    <source>
        <dbReference type="Google" id="ProtNLM"/>
    </source>
</evidence>
<dbReference type="STRING" id="13333.W1P7I1"/>
<dbReference type="InterPro" id="IPR002653">
    <property type="entry name" value="Znf_A20"/>
</dbReference>
<dbReference type="GO" id="GO:0008270">
    <property type="term" value="F:zinc ion binding"/>
    <property type="evidence" value="ECO:0007669"/>
    <property type="project" value="UniProtKB-KW"/>
</dbReference>
<dbReference type="HOGENOM" id="CLU_057016_5_0_1"/>
<sequence>MAQESKKRDAEDMGHEPPKGPIFCANKCGFFGSASTNNLCSKCYKDFYLKQLKEDENITDKVIPCLNNEPNAKVDAANLQNSEDGKKNKGVVVDGTSSEEPQKQAPNRCRLCRKRVGLAGFRCRCGGLFCSTHRYSDKHNCSFDYRASGQDAIAKANPVVKAEKVEKI</sequence>
<evidence type="ECO:0000256" key="4">
    <source>
        <dbReference type="ARBA" id="ARBA00022833"/>
    </source>
</evidence>
<dbReference type="OrthoDB" id="428577at2759"/>
<keyword evidence="4" id="KW-0862">Zinc</keyword>
<dbReference type="Gene3D" id="4.10.1110.10">
    <property type="entry name" value="AN1-like Zinc finger"/>
    <property type="match status" value="1"/>
</dbReference>
<keyword evidence="2" id="KW-0479">Metal-binding</keyword>
<dbReference type="GO" id="GO:0003677">
    <property type="term" value="F:DNA binding"/>
    <property type="evidence" value="ECO:0007669"/>
    <property type="project" value="InterPro"/>
</dbReference>
<dbReference type="Gramene" id="ERN03878">
    <property type="protein sequence ID" value="ERN03878"/>
    <property type="gene ID" value="AMTR_s00078p00168800"/>
</dbReference>
<dbReference type="KEGG" id="atr:18432030"/>
<dbReference type="SUPFAM" id="SSF118310">
    <property type="entry name" value="AN1-like Zinc finger"/>
    <property type="match status" value="1"/>
</dbReference>
<dbReference type="SUPFAM" id="SSF57716">
    <property type="entry name" value="Glucocorticoid receptor-like (DNA-binding domain)"/>
    <property type="match status" value="1"/>
</dbReference>
<evidence type="ECO:0000259" key="8">
    <source>
        <dbReference type="PROSITE" id="PS51039"/>
    </source>
</evidence>
<organism evidence="9 10">
    <name type="scientific">Amborella trichopoda</name>
    <dbReference type="NCBI Taxonomy" id="13333"/>
    <lineage>
        <taxon>Eukaryota</taxon>
        <taxon>Viridiplantae</taxon>
        <taxon>Streptophyta</taxon>
        <taxon>Embryophyta</taxon>
        <taxon>Tracheophyta</taxon>
        <taxon>Spermatophyta</taxon>
        <taxon>Magnoliopsida</taxon>
        <taxon>Amborellales</taxon>
        <taxon>Amborellaceae</taxon>
        <taxon>Amborella</taxon>
    </lineage>
</organism>
<proteinExistence type="predicted"/>
<evidence type="ECO:0000256" key="3">
    <source>
        <dbReference type="ARBA" id="ARBA00022771"/>
    </source>
</evidence>
<dbReference type="PANTHER" id="PTHR10634">
    <property type="entry name" value="AN1-TYPE ZINC FINGER PROTEIN"/>
    <property type="match status" value="1"/>
</dbReference>
<dbReference type="eggNOG" id="KOG3173">
    <property type="taxonomic scope" value="Eukaryota"/>
</dbReference>
<dbReference type="SMART" id="SM00259">
    <property type="entry name" value="ZnF_A20"/>
    <property type="match status" value="1"/>
</dbReference>
<dbReference type="InterPro" id="IPR050652">
    <property type="entry name" value="AN1_A20_ZnFinger"/>
</dbReference>
<evidence type="ECO:0000259" key="7">
    <source>
        <dbReference type="PROSITE" id="PS51036"/>
    </source>
</evidence>
<evidence type="ECO:0000256" key="6">
    <source>
        <dbReference type="SAM" id="MobiDB-lite"/>
    </source>
</evidence>
<dbReference type="SMART" id="SM00154">
    <property type="entry name" value="ZnF_AN1"/>
    <property type="match status" value="1"/>
</dbReference>
<evidence type="ECO:0000256" key="5">
    <source>
        <dbReference type="PROSITE-ProRule" id="PRU00449"/>
    </source>
</evidence>
<evidence type="ECO:0000256" key="2">
    <source>
        <dbReference type="ARBA" id="ARBA00022723"/>
    </source>
</evidence>
<dbReference type="AlphaFoldDB" id="W1P7I1"/>
<reference evidence="10" key="1">
    <citation type="journal article" date="2013" name="Science">
        <title>The Amborella genome and the evolution of flowering plants.</title>
        <authorList>
            <consortium name="Amborella Genome Project"/>
        </authorList>
    </citation>
    <scope>NUCLEOTIDE SEQUENCE [LARGE SCALE GENOMIC DNA]</scope>
</reference>
<dbReference type="InterPro" id="IPR035896">
    <property type="entry name" value="AN1-like_Znf"/>
</dbReference>
<dbReference type="PROSITE" id="PS51039">
    <property type="entry name" value="ZF_AN1"/>
    <property type="match status" value="1"/>
</dbReference>
<feature type="domain" description="AN1-type" evidence="8">
    <location>
        <begin position="103"/>
        <end position="149"/>
    </location>
</feature>
<dbReference type="FunFam" id="4.10.1110.10:FF:000001">
    <property type="entry name" value="Zinc finger AN1-type containing 6"/>
    <property type="match status" value="1"/>
</dbReference>
<dbReference type="Pfam" id="PF01428">
    <property type="entry name" value="zf-AN1"/>
    <property type="match status" value="1"/>
</dbReference>
<feature type="region of interest" description="Disordered" evidence="6">
    <location>
        <begin position="78"/>
        <end position="103"/>
    </location>
</feature>
<evidence type="ECO:0000313" key="9">
    <source>
        <dbReference type="EMBL" id="ERN03878.1"/>
    </source>
</evidence>
<dbReference type="EMBL" id="KI394330">
    <property type="protein sequence ID" value="ERN03878.1"/>
    <property type="molecule type" value="Genomic_DNA"/>
</dbReference>